<dbReference type="CDD" id="cd00383">
    <property type="entry name" value="trans_reg_C"/>
    <property type="match status" value="1"/>
</dbReference>
<evidence type="ECO:0000313" key="6">
    <source>
        <dbReference type="Proteomes" id="UP001215231"/>
    </source>
</evidence>
<dbReference type="PROSITE" id="PS51755">
    <property type="entry name" value="OMPR_PHOB"/>
    <property type="match status" value="1"/>
</dbReference>
<name>A0ABY7VD11_9GAMM</name>
<keyword evidence="6" id="KW-1185">Reference proteome</keyword>
<feature type="transmembrane region" description="Helical" evidence="3">
    <location>
        <begin position="159"/>
        <end position="179"/>
    </location>
</feature>
<dbReference type="InterPro" id="IPR036388">
    <property type="entry name" value="WH-like_DNA-bd_sf"/>
</dbReference>
<dbReference type="Pfam" id="PF00486">
    <property type="entry name" value="Trans_reg_C"/>
    <property type="match status" value="1"/>
</dbReference>
<keyword evidence="3" id="KW-0812">Transmembrane</keyword>
<evidence type="ECO:0000313" key="5">
    <source>
        <dbReference type="EMBL" id="WDE11004.1"/>
    </source>
</evidence>
<dbReference type="SMART" id="SM00862">
    <property type="entry name" value="Trans_reg_C"/>
    <property type="match status" value="1"/>
</dbReference>
<sequence>MSAQYWVGDFFIDLTRNQITQKTQSQTIPPKALAVLTHLAKNANKVVSHDELLSEVWPDSVVTPNTLQRCIARLRKALGEGSHSYIKTHAKQGYSLEVEVRWQELTDTESRIAQDTLSSATVTAAKDEAPKEDAVIPPQIERADLAKPSGSVLTLNSPLIGIVILGIIAMVSFIGVHYLTPAQGMKLAFTELRSLTTTDHSESNGNYTPDGQYIVFNRFPKDLCVNNLWAKNVNTQEEFQLTKNLGSFGEHSFSKDGKELVVIEKEDCNKPITQKQCYKLSNLDFHKALEMPQTPSVLMECKNSTIISPKWLNNSNVAFLQEFSSRRQLTSYSIEDSQSSVIYKLDEGNINDFDYSSKEDLIALTSTHSDGQKYLEILKPDGQLLSSYQIKYPKEIANLRDIYPNFMPQTGQLIFSTGRQFFTLSYEGNIANISLPLDEPMGSPLFHPDGNRMLMTKAIFDTDIVKLPLSQFADAQAEHRQRQNEAISNYSVLQRSIRIEQQGIFQPNGPLVAFRSRRTGQEQLWITDGLNPQQLTNFQLDTRIAGMNWAMDGASILVNANKKLTQVFLDSSVKPIPLVHSVEQLFQWDSEANTALMNVRIKGIIKLVEFNLNNSELRVIHNNQVNWALKTEEGRFIYTDHMDRFWQSGPAEYQLIDALDNQGSDKPFLVKNNVIYGISDELQLWSYDLHENSFKLLGKTLDDYDYLTDINQTDILLTVMISGKKEVAELILSE</sequence>
<dbReference type="EMBL" id="CP059693">
    <property type="protein sequence ID" value="WDE11004.1"/>
    <property type="molecule type" value="Genomic_DNA"/>
</dbReference>
<feature type="DNA-binding region" description="OmpR/PhoB-type" evidence="2">
    <location>
        <begin position="2"/>
        <end position="98"/>
    </location>
</feature>
<keyword evidence="1 2" id="KW-0238">DNA-binding</keyword>
<evidence type="ECO:0000256" key="1">
    <source>
        <dbReference type="ARBA" id="ARBA00023125"/>
    </source>
</evidence>
<dbReference type="InterPro" id="IPR001867">
    <property type="entry name" value="OmpR/PhoB-type_DNA-bd"/>
</dbReference>
<dbReference type="InterPro" id="IPR011042">
    <property type="entry name" value="6-blade_b-propeller_TolB-like"/>
</dbReference>
<dbReference type="Gene3D" id="2.120.10.30">
    <property type="entry name" value="TolB, C-terminal domain"/>
    <property type="match status" value="2"/>
</dbReference>
<dbReference type="SUPFAM" id="SSF69304">
    <property type="entry name" value="Tricorn protease N-terminal domain"/>
    <property type="match status" value="1"/>
</dbReference>
<keyword evidence="3" id="KW-1133">Transmembrane helix</keyword>
<dbReference type="InterPro" id="IPR016032">
    <property type="entry name" value="Sig_transdc_resp-reg_C-effctor"/>
</dbReference>
<accession>A0ABY7VD11</accession>
<keyword evidence="3" id="KW-0472">Membrane</keyword>
<proteinExistence type="predicted"/>
<organism evidence="5 6">
    <name type="scientific">Thalassomonas haliotis</name>
    <dbReference type="NCBI Taxonomy" id="485448"/>
    <lineage>
        <taxon>Bacteria</taxon>
        <taxon>Pseudomonadati</taxon>
        <taxon>Pseudomonadota</taxon>
        <taxon>Gammaproteobacteria</taxon>
        <taxon>Alteromonadales</taxon>
        <taxon>Colwelliaceae</taxon>
        <taxon>Thalassomonas</taxon>
    </lineage>
</organism>
<dbReference type="SUPFAM" id="SSF46894">
    <property type="entry name" value="C-terminal effector domain of the bipartite response regulators"/>
    <property type="match status" value="1"/>
</dbReference>
<dbReference type="InterPro" id="IPR011659">
    <property type="entry name" value="WD40"/>
</dbReference>
<reference evidence="5 6" key="1">
    <citation type="journal article" date="2022" name="Mar. Drugs">
        <title>Bioassay-Guided Fractionation Leads to the Detection of Cholic Acid Generated by the Rare Thalassomonas sp.</title>
        <authorList>
            <person name="Pheiffer F."/>
            <person name="Schneider Y.K."/>
            <person name="Hansen E.H."/>
            <person name="Andersen J.H."/>
            <person name="Isaksson J."/>
            <person name="Busche T."/>
            <person name="R C."/>
            <person name="Kalinowski J."/>
            <person name="Zyl L.V."/>
            <person name="Trindade M."/>
        </authorList>
    </citation>
    <scope>NUCLEOTIDE SEQUENCE [LARGE SCALE GENOMIC DNA]</scope>
    <source>
        <strain evidence="5 6">A5K-61T</strain>
    </source>
</reference>
<protein>
    <submittedName>
        <fullName evidence="5">Transcriptional regulator</fullName>
    </submittedName>
</protein>
<evidence type="ECO:0000256" key="3">
    <source>
        <dbReference type="SAM" id="Phobius"/>
    </source>
</evidence>
<feature type="domain" description="OmpR/PhoB-type" evidence="4">
    <location>
        <begin position="2"/>
        <end position="98"/>
    </location>
</feature>
<evidence type="ECO:0000256" key="2">
    <source>
        <dbReference type="PROSITE-ProRule" id="PRU01091"/>
    </source>
</evidence>
<evidence type="ECO:0000259" key="4">
    <source>
        <dbReference type="PROSITE" id="PS51755"/>
    </source>
</evidence>
<dbReference type="Pfam" id="PF07676">
    <property type="entry name" value="PD40"/>
    <property type="match status" value="1"/>
</dbReference>
<gene>
    <name evidence="5" type="ORF">H3N35_22625</name>
</gene>
<dbReference type="SUPFAM" id="SSF82171">
    <property type="entry name" value="DPP6 N-terminal domain-like"/>
    <property type="match status" value="1"/>
</dbReference>
<dbReference type="Proteomes" id="UP001215231">
    <property type="component" value="Chromosome"/>
</dbReference>
<dbReference type="RefSeq" id="WP_274051073.1">
    <property type="nucleotide sequence ID" value="NZ_CP059693.1"/>
</dbReference>
<dbReference type="Gene3D" id="1.10.10.10">
    <property type="entry name" value="Winged helix-like DNA-binding domain superfamily/Winged helix DNA-binding domain"/>
    <property type="match status" value="1"/>
</dbReference>